<evidence type="ECO:0008006" key="3">
    <source>
        <dbReference type="Google" id="ProtNLM"/>
    </source>
</evidence>
<gene>
    <name evidence="1" type="ORF">MHI_LOCUS883750</name>
</gene>
<protein>
    <recommendedName>
        <fullName evidence="3">PiggyBac transposable element-derived protein 4 C-terminal zinc-ribbon domain-containing protein</fullName>
    </recommendedName>
</protein>
<evidence type="ECO:0000313" key="2">
    <source>
        <dbReference type="Proteomes" id="UP000752696"/>
    </source>
</evidence>
<dbReference type="Proteomes" id="UP000752696">
    <property type="component" value="Unassembled WGS sequence"/>
</dbReference>
<evidence type="ECO:0000313" key="1">
    <source>
        <dbReference type="EMBL" id="CAD1479804.1"/>
    </source>
</evidence>
<name>A0A6V7HJF4_9HYME</name>
<dbReference type="OrthoDB" id="75807at2759"/>
<dbReference type="EMBL" id="CAJDYZ010011672">
    <property type="protein sequence ID" value="CAD1479804.1"/>
    <property type="molecule type" value="Genomic_DNA"/>
</dbReference>
<keyword evidence="2" id="KW-1185">Reference proteome</keyword>
<dbReference type="AlphaFoldDB" id="A0A6V7HJF4"/>
<sequence>MSLIKQILQKYPQNRKQAGGGKRNMENLPFRLTIPFENFKCSRQLDEKKMCCLQETHTHKKKRNTPYECKRCDIGLCLVLRFTIHK</sequence>
<accession>A0A6V7HJF4</accession>
<reference evidence="1" key="1">
    <citation type="submission" date="2020-07" db="EMBL/GenBank/DDBJ databases">
        <authorList>
            <person name="Nazaruddin N."/>
        </authorList>
    </citation>
    <scope>NUCLEOTIDE SEQUENCE</scope>
</reference>
<proteinExistence type="predicted"/>
<comment type="caution">
    <text evidence="1">The sequence shown here is derived from an EMBL/GenBank/DDBJ whole genome shotgun (WGS) entry which is preliminary data.</text>
</comment>
<organism evidence="1 2">
    <name type="scientific">Heterotrigona itama</name>
    <dbReference type="NCBI Taxonomy" id="395501"/>
    <lineage>
        <taxon>Eukaryota</taxon>
        <taxon>Metazoa</taxon>
        <taxon>Ecdysozoa</taxon>
        <taxon>Arthropoda</taxon>
        <taxon>Hexapoda</taxon>
        <taxon>Insecta</taxon>
        <taxon>Pterygota</taxon>
        <taxon>Neoptera</taxon>
        <taxon>Endopterygota</taxon>
        <taxon>Hymenoptera</taxon>
        <taxon>Apocrita</taxon>
        <taxon>Aculeata</taxon>
        <taxon>Apoidea</taxon>
        <taxon>Anthophila</taxon>
        <taxon>Apidae</taxon>
        <taxon>Heterotrigona</taxon>
    </lineage>
</organism>